<dbReference type="WBParaSite" id="maker-unitig_33030-snap-gene-0.3-mRNA-1">
    <property type="protein sequence ID" value="maker-unitig_33030-snap-gene-0.3-mRNA-1"/>
    <property type="gene ID" value="maker-unitig_33030-snap-gene-0.3"/>
</dbReference>
<name>A0A1I8FFM6_9PLAT</name>
<evidence type="ECO:0000313" key="2">
    <source>
        <dbReference type="WBParaSite" id="maker-unitig_33030-snap-gene-0.3-mRNA-1"/>
    </source>
</evidence>
<accession>A0A1I8FFM6</accession>
<organism evidence="1 2">
    <name type="scientific">Macrostomum lignano</name>
    <dbReference type="NCBI Taxonomy" id="282301"/>
    <lineage>
        <taxon>Eukaryota</taxon>
        <taxon>Metazoa</taxon>
        <taxon>Spiralia</taxon>
        <taxon>Lophotrochozoa</taxon>
        <taxon>Platyhelminthes</taxon>
        <taxon>Rhabditophora</taxon>
        <taxon>Macrostomorpha</taxon>
        <taxon>Macrostomida</taxon>
        <taxon>Macrostomidae</taxon>
        <taxon>Macrostomum</taxon>
    </lineage>
</organism>
<protein>
    <submittedName>
        <fullName evidence="2">Integron gene cassette protein</fullName>
    </submittedName>
</protein>
<dbReference type="AlphaFoldDB" id="A0A1I8FFM6"/>
<sequence length="115" mass="12826">MLSILRRAARRGPLTPPVMANFACHVERGNSCASSVRSRSDTDEAGADTACNELAPRYRSSAVGRLPQRRTGGKPTISVRLRLRMEQQLGERVLISINRRGARRVARVQRTHAYQ</sequence>
<evidence type="ECO:0000313" key="1">
    <source>
        <dbReference type="Proteomes" id="UP000095280"/>
    </source>
</evidence>
<dbReference type="Proteomes" id="UP000095280">
    <property type="component" value="Unplaced"/>
</dbReference>
<proteinExistence type="predicted"/>
<reference evidence="2" key="1">
    <citation type="submission" date="2016-11" db="UniProtKB">
        <authorList>
            <consortium name="WormBaseParasite"/>
        </authorList>
    </citation>
    <scope>IDENTIFICATION</scope>
</reference>
<keyword evidence="1" id="KW-1185">Reference proteome</keyword>